<dbReference type="RefSeq" id="WP_323296608.1">
    <property type="nucleotide sequence ID" value="NZ_JAYFUM010000010.1"/>
</dbReference>
<name>A0ABU5Q9D5_9BACT</name>
<sequence>MSILYLLRVERSLAFVKYLEFHFLKKYNNDMQNSQTLNLVQNEVDIIDFLVDNNAMIKDFSKSQLSWFFVGESFHLILYLTEGEKPKFERYIVERFAENMNEMISLWNCFDRRIQECQEIRIMKLAKNKVHDLIAMSETFKAFFRRNDFEE</sequence>
<accession>A0ABU5Q9D5</accession>
<dbReference type="Proteomes" id="UP001302949">
    <property type="component" value="Unassembled WGS sequence"/>
</dbReference>
<organism evidence="1 2">
    <name type="scientific">Arcicella rigui</name>
    <dbReference type="NCBI Taxonomy" id="797020"/>
    <lineage>
        <taxon>Bacteria</taxon>
        <taxon>Pseudomonadati</taxon>
        <taxon>Bacteroidota</taxon>
        <taxon>Cytophagia</taxon>
        <taxon>Cytophagales</taxon>
        <taxon>Flectobacillaceae</taxon>
        <taxon>Arcicella</taxon>
    </lineage>
</organism>
<comment type="caution">
    <text evidence="1">The sequence shown here is derived from an EMBL/GenBank/DDBJ whole genome shotgun (WGS) entry which is preliminary data.</text>
</comment>
<evidence type="ECO:0000313" key="2">
    <source>
        <dbReference type="Proteomes" id="UP001302949"/>
    </source>
</evidence>
<proteinExistence type="predicted"/>
<keyword evidence="2" id="KW-1185">Reference proteome</keyword>
<reference evidence="1 2" key="1">
    <citation type="submission" date="2023-12" db="EMBL/GenBank/DDBJ databases">
        <title>Novel species of the genus Arcicella isolated from rivers.</title>
        <authorList>
            <person name="Lu H."/>
        </authorList>
    </citation>
    <scope>NUCLEOTIDE SEQUENCE [LARGE SCALE GENOMIC DNA]</scope>
    <source>
        <strain evidence="1 2">KCTC 23307</strain>
    </source>
</reference>
<evidence type="ECO:0000313" key="1">
    <source>
        <dbReference type="EMBL" id="MEA5139446.1"/>
    </source>
</evidence>
<gene>
    <name evidence="1" type="ORF">VB248_09880</name>
</gene>
<protein>
    <submittedName>
        <fullName evidence="1">Uncharacterized protein</fullName>
    </submittedName>
</protein>
<dbReference type="EMBL" id="JAYFUM010000010">
    <property type="protein sequence ID" value="MEA5139446.1"/>
    <property type="molecule type" value="Genomic_DNA"/>
</dbReference>